<dbReference type="Proteomes" id="UP000256328">
    <property type="component" value="Unassembled WGS sequence"/>
</dbReference>
<dbReference type="PANTHER" id="PTHR39609">
    <property type="entry name" value="RFEG-RELATED"/>
    <property type="match status" value="1"/>
</dbReference>
<dbReference type="OrthoDB" id="5865767at2759"/>
<reference evidence="2 3" key="1">
    <citation type="journal article" date="2018" name="IMA Fungus">
        <title>IMA Genome-F 9: Draft genome sequence of Annulohypoxylon stygium, Aspergillus mulundensis, Berkeleyomyces basicola (syn. Thielaviopsis basicola), Ceratocystis smalleyi, two Cercospora beticola strains, Coleophoma cylindrospora, Fusarium fracticaudum, Phialophora cf. hyalina, and Morchella septimelata.</title>
        <authorList>
            <person name="Wingfield B.D."/>
            <person name="Bills G.F."/>
            <person name="Dong Y."/>
            <person name="Huang W."/>
            <person name="Nel W.J."/>
            <person name="Swalarsk-Parry B.S."/>
            <person name="Vaghefi N."/>
            <person name="Wilken P.M."/>
            <person name="An Z."/>
            <person name="de Beer Z.W."/>
            <person name="De Vos L."/>
            <person name="Chen L."/>
            <person name="Duong T.A."/>
            <person name="Gao Y."/>
            <person name="Hammerbacher A."/>
            <person name="Kikkert J.R."/>
            <person name="Li Y."/>
            <person name="Li H."/>
            <person name="Li K."/>
            <person name="Li Q."/>
            <person name="Liu X."/>
            <person name="Ma X."/>
            <person name="Naidoo K."/>
            <person name="Pethybridge S.J."/>
            <person name="Sun J."/>
            <person name="Steenkamp E.T."/>
            <person name="van der Nest M.A."/>
            <person name="van Wyk S."/>
            <person name="Wingfield M.J."/>
            <person name="Xiong C."/>
            <person name="Yue Q."/>
            <person name="Zhang X."/>
        </authorList>
    </citation>
    <scope>NUCLEOTIDE SEQUENCE [LARGE SCALE GENOMIC DNA]</scope>
    <source>
        <strain evidence="2 3">BP5796</strain>
    </source>
</reference>
<dbReference type="EMBL" id="PDLN01000003">
    <property type="protein sequence ID" value="RDW91550.1"/>
    <property type="molecule type" value="Genomic_DNA"/>
</dbReference>
<evidence type="ECO:0000313" key="2">
    <source>
        <dbReference type="EMBL" id="RDW91550.1"/>
    </source>
</evidence>
<evidence type="ECO:0000256" key="1">
    <source>
        <dbReference type="SAM" id="MobiDB-lite"/>
    </source>
</evidence>
<comment type="caution">
    <text evidence="2">The sequence shown here is derived from an EMBL/GenBank/DDBJ whole genome shotgun (WGS) entry which is preliminary data.</text>
</comment>
<feature type="compositionally biased region" description="Low complexity" evidence="1">
    <location>
        <begin position="727"/>
        <end position="740"/>
    </location>
</feature>
<gene>
    <name evidence="2" type="ORF">BP5796_02715</name>
</gene>
<accession>A0A3D8SZ41</accession>
<proteinExistence type="predicted"/>
<name>A0A3D8SZ41_9HELO</name>
<sequence length="776" mass="85940">MDPTSSSFVHQIEHQIIYERYSTKPKGKLPDVLAKHLRPTLPKWPNPQASIGTHRCLEKGLNFWDITGPGLGQLKPLRREIQILLSDHSESLAQSLRESATVMFDLFMIGATKELACPTLVIISDKKPPRLQVITIIRERQVLQKYPGVLLGGCSRHPRYPKSNPPQSIATGRDSMEKSMLPLQTRVLFRESAGIPANGLRIYIPQPNSRKLRKATVGGFLDLNSEAFSNMTVGITVAHAFEVIEEDVAFDSLQDSQNRGLEFCFDGEEPYFINESAKGLVPNTTANQGNRSSMISDLTQSAAKLDHGIVSVTNEDYLDLKELGVLYSISKTNEGSNLDWAVIEITKQDLVLSYALTSNSGMLFPDFDFSDKKEDHNNTREDHQVITRAGSGRTMLGIQCGSSTFLKMKHSRSFEEVWTVELQGSLATGDSGSWIIEKNTAKVSGHIVAGDVVSGLAYVMPASLTFNDIQSQLKCTAKLTRKDKINAEPRAPTTIGIANPNPHVPTIMNTGPPWSSRTKTNEYFIPGNGIDWDVISGDITRYLGNDASVRPGTYVDPKTFQERNGYIITAYRNLTTAMITDIKADSERWDAERRQPIPVGGAPKGISAQDQGEMIRKATRSSVEYHASAHQPRQYYGPMPAAYLQPSSSQVYDYVPQYHSPGYSQPQQYATPTMGYAAAGYPGFAGYAQPRIPNVPAQPDNYYVPGASLEVDRGRVEPLPPRNPPLTTGQYPSSTSTYQQQPEINTTYYSQSVQEAPLYQIQPGELADPFHGRRRT</sequence>
<dbReference type="AlphaFoldDB" id="A0A3D8SZ41"/>
<evidence type="ECO:0000313" key="3">
    <source>
        <dbReference type="Proteomes" id="UP000256328"/>
    </source>
</evidence>
<dbReference type="PANTHER" id="PTHR39609:SF1">
    <property type="entry name" value="RFEG"/>
    <property type="match status" value="1"/>
</dbReference>
<feature type="region of interest" description="Disordered" evidence="1">
    <location>
        <begin position="713"/>
        <end position="740"/>
    </location>
</feature>
<organism evidence="2 3">
    <name type="scientific">Coleophoma crateriformis</name>
    <dbReference type="NCBI Taxonomy" id="565419"/>
    <lineage>
        <taxon>Eukaryota</taxon>
        <taxon>Fungi</taxon>
        <taxon>Dikarya</taxon>
        <taxon>Ascomycota</taxon>
        <taxon>Pezizomycotina</taxon>
        <taxon>Leotiomycetes</taxon>
        <taxon>Helotiales</taxon>
        <taxon>Dermateaceae</taxon>
        <taxon>Coleophoma</taxon>
    </lineage>
</organism>
<keyword evidence="3" id="KW-1185">Reference proteome</keyword>
<protein>
    <submittedName>
        <fullName evidence="2">Uncharacterized protein</fullName>
    </submittedName>
</protein>